<dbReference type="InterPro" id="IPR050469">
    <property type="entry name" value="Diguanylate_Cyclase"/>
</dbReference>
<dbReference type="CDD" id="cd01949">
    <property type="entry name" value="GGDEF"/>
    <property type="match status" value="1"/>
</dbReference>
<feature type="transmembrane region" description="Helical" evidence="1">
    <location>
        <begin position="12"/>
        <end position="37"/>
    </location>
</feature>
<protein>
    <recommendedName>
        <fullName evidence="2">GGDEF domain-containing protein</fullName>
    </recommendedName>
</protein>
<dbReference type="GO" id="GO:0043709">
    <property type="term" value="P:cell adhesion involved in single-species biofilm formation"/>
    <property type="evidence" value="ECO:0007669"/>
    <property type="project" value="TreeGrafter"/>
</dbReference>
<organism evidence="3">
    <name type="scientific">bioreactor metagenome</name>
    <dbReference type="NCBI Taxonomy" id="1076179"/>
    <lineage>
        <taxon>unclassified sequences</taxon>
        <taxon>metagenomes</taxon>
        <taxon>ecological metagenomes</taxon>
    </lineage>
</organism>
<dbReference type="PANTHER" id="PTHR45138:SF23">
    <property type="entry name" value="SIGNALING PROTEIN"/>
    <property type="match status" value="1"/>
</dbReference>
<proteinExistence type="predicted"/>
<keyword evidence="1" id="KW-0472">Membrane</keyword>
<reference evidence="3" key="1">
    <citation type="submission" date="2019-08" db="EMBL/GenBank/DDBJ databases">
        <authorList>
            <person name="Kucharzyk K."/>
            <person name="Murdoch R.W."/>
            <person name="Higgins S."/>
            <person name="Loffler F."/>
        </authorList>
    </citation>
    <scope>NUCLEOTIDE SEQUENCE</scope>
</reference>
<dbReference type="AlphaFoldDB" id="A0A644WPR8"/>
<feature type="domain" description="GGDEF" evidence="2">
    <location>
        <begin position="397"/>
        <end position="530"/>
    </location>
</feature>
<dbReference type="InterPro" id="IPR048760">
    <property type="entry name" value="VP0354-like_sensor_dom"/>
</dbReference>
<dbReference type="GO" id="GO:1902201">
    <property type="term" value="P:negative regulation of bacterial-type flagellum-dependent cell motility"/>
    <property type="evidence" value="ECO:0007669"/>
    <property type="project" value="TreeGrafter"/>
</dbReference>
<dbReference type="InterPro" id="IPR043128">
    <property type="entry name" value="Rev_trsase/Diguanyl_cyclase"/>
</dbReference>
<dbReference type="SUPFAM" id="SSF55073">
    <property type="entry name" value="Nucleotide cyclase"/>
    <property type="match status" value="1"/>
</dbReference>
<dbReference type="GO" id="GO:0005886">
    <property type="term" value="C:plasma membrane"/>
    <property type="evidence" value="ECO:0007669"/>
    <property type="project" value="TreeGrafter"/>
</dbReference>
<dbReference type="EMBL" id="VSSQ01001152">
    <property type="protein sequence ID" value="MPM05647.1"/>
    <property type="molecule type" value="Genomic_DNA"/>
</dbReference>
<dbReference type="InterPro" id="IPR029787">
    <property type="entry name" value="Nucleotide_cyclase"/>
</dbReference>
<dbReference type="SMART" id="SM00267">
    <property type="entry name" value="GGDEF"/>
    <property type="match status" value="1"/>
</dbReference>
<sequence>MFRTVFIEMKKTFYKIFLLVFAALFLLIFGITAFVSYNVDKATQTRLLSNEETLLSAEHTVLSARLNKITGDLIFIRESLRLHDSEEGYDELIQEWIAFSNSRQMYDQIRYIDAEGNEVIRVNYSKDGAVSVAPEDLQNKKDRYYFTETISLEANQIYVSKLDLNVENNQIENPVKPMLRISIPYYDNSNQLEGIVILNYLAEDMINYIRLVSTASNGSVFLLNSDGYWVYNSSAPDKEWAFMYEGKENVSFAFEYPSEWAAIQSGGDGQLIYPDGVFLYSKIVTSDEFAQAHSNYQFTLGSGDWALVSYLPSSSESGKLFTQSFWQFLLGVFAENYQYYLLLLPIAFAIAFLAALNESEKRQVKYFSEFDAMTGVYNRRAGLEKIEKLLASSKSCSTNCICFIDINGLKEVNDTLGHEAGDALIKTVVDGIKRNTRESDFIARLGGDEFLIIFEGLDIDQAEEVWSRITQYFSKINETGANRYLVSVSHGIEEFDCGMQRQIDRVINIADEKMYREKIQIKKTLKVIRPEPIH</sequence>
<dbReference type="Pfam" id="PF00990">
    <property type="entry name" value="GGDEF"/>
    <property type="match status" value="1"/>
</dbReference>
<feature type="transmembrane region" description="Helical" evidence="1">
    <location>
        <begin position="337"/>
        <end position="356"/>
    </location>
</feature>
<accession>A0A644WPR8</accession>
<evidence type="ECO:0000259" key="2">
    <source>
        <dbReference type="PROSITE" id="PS50887"/>
    </source>
</evidence>
<evidence type="ECO:0000256" key="1">
    <source>
        <dbReference type="SAM" id="Phobius"/>
    </source>
</evidence>
<keyword evidence="1" id="KW-0812">Transmembrane</keyword>
<dbReference type="GO" id="GO:0052621">
    <property type="term" value="F:diguanylate cyclase activity"/>
    <property type="evidence" value="ECO:0007669"/>
    <property type="project" value="TreeGrafter"/>
</dbReference>
<dbReference type="Gene3D" id="3.30.450.20">
    <property type="entry name" value="PAS domain"/>
    <property type="match status" value="2"/>
</dbReference>
<dbReference type="PROSITE" id="PS50887">
    <property type="entry name" value="GGDEF"/>
    <property type="match status" value="1"/>
</dbReference>
<comment type="caution">
    <text evidence="3">The sequence shown here is derived from an EMBL/GenBank/DDBJ whole genome shotgun (WGS) entry which is preliminary data.</text>
</comment>
<gene>
    <name evidence="3" type="ORF">SDC9_51937</name>
</gene>
<dbReference type="SUPFAM" id="SSF103190">
    <property type="entry name" value="Sensory domain-like"/>
    <property type="match status" value="2"/>
</dbReference>
<dbReference type="PANTHER" id="PTHR45138">
    <property type="entry name" value="REGULATORY COMPONENTS OF SENSORY TRANSDUCTION SYSTEM"/>
    <property type="match status" value="1"/>
</dbReference>
<keyword evidence="1" id="KW-1133">Transmembrane helix</keyword>
<dbReference type="InterPro" id="IPR000160">
    <property type="entry name" value="GGDEF_dom"/>
</dbReference>
<dbReference type="NCBIfam" id="TIGR00254">
    <property type="entry name" value="GGDEF"/>
    <property type="match status" value="1"/>
</dbReference>
<dbReference type="Pfam" id="PF21623">
    <property type="entry name" value="HK_sensor_dom_bact"/>
    <property type="match status" value="1"/>
</dbReference>
<dbReference type="InterPro" id="IPR029151">
    <property type="entry name" value="Sensor-like_sf"/>
</dbReference>
<name>A0A644WPR8_9ZZZZ</name>
<dbReference type="Gene3D" id="3.30.70.270">
    <property type="match status" value="1"/>
</dbReference>
<evidence type="ECO:0000313" key="3">
    <source>
        <dbReference type="EMBL" id="MPM05647.1"/>
    </source>
</evidence>